<dbReference type="PANTHER" id="PTHR33155">
    <property type="entry name" value="FANTASTIC FOUR-LIKE PROTEIN (DUF3049)"/>
    <property type="match status" value="1"/>
</dbReference>
<reference evidence="2" key="3">
    <citation type="submission" date="2015-04" db="UniProtKB">
        <authorList>
            <consortium name="EnsemblPlants"/>
        </authorList>
    </citation>
    <scope>IDENTIFICATION</scope>
</reference>
<sequence length="167" mass="19153">MAHSMMRCQVTCTEILGNENGGSHVDMEILPQEVRPESKLKHMHEKRRLGKEPRLPLPPTMPWRGKHIVLDRRDGRLLMSQVPSRLPFSLQASRVDGRFRLSLLHPSDGDDELSIVSNGKKDVEDHEKGTHGKKDVESIENEERFSSFVMPHSMVQNQVMCIELLMH</sequence>
<dbReference type="PANTHER" id="PTHR33155:SF27">
    <property type="entry name" value="FANTASTIC FOUR-LIKE PROTEIN (DUF3049)"/>
    <property type="match status" value="1"/>
</dbReference>
<dbReference type="AlphaFoldDB" id="A0A0D9XZX7"/>
<accession>A0A0D9XZX7</accession>
<proteinExistence type="predicted"/>
<protein>
    <submittedName>
        <fullName evidence="2">Uncharacterized protein</fullName>
    </submittedName>
</protein>
<dbReference type="Proteomes" id="UP000032180">
    <property type="component" value="Chromosome 12"/>
</dbReference>
<feature type="compositionally biased region" description="Basic and acidic residues" evidence="1">
    <location>
        <begin position="119"/>
        <end position="134"/>
    </location>
</feature>
<keyword evidence="3" id="KW-1185">Reference proteome</keyword>
<reference evidence="2 3" key="1">
    <citation type="submission" date="2012-08" db="EMBL/GenBank/DDBJ databases">
        <title>Oryza genome evolution.</title>
        <authorList>
            <person name="Wing R.A."/>
        </authorList>
    </citation>
    <scope>NUCLEOTIDE SEQUENCE</scope>
</reference>
<feature type="region of interest" description="Disordered" evidence="1">
    <location>
        <begin position="110"/>
        <end position="134"/>
    </location>
</feature>
<evidence type="ECO:0000313" key="3">
    <source>
        <dbReference type="Proteomes" id="UP000032180"/>
    </source>
</evidence>
<reference evidence="3" key="2">
    <citation type="submission" date="2013-12" db="EMBL/GenBank/DDBJ databases">
        <authorList>
            <person name="Yu Y."/>
            <person name="Lee S."/>
            <person name="de Baynast K."/>
            <person name="Wissotski M."/>
            <person name="Liu L."/>
            <person name="Talag J."/>
            <person name="Goicoechea J."/>
            <person name="Angelova A."/>
            <person name="Jetty R."/>
            <person name="Kudrna D."/>
            <person name="Golser W."/>
            <person name="Rivera L."/>
            <person name="Zhang J."/>
            <person name="Wing R."/>
        </authorList>
    </citation>
    <scope>NUCLEOTIDE SEQUENCE</scope>
</reference>
<dbReference type="InterPro" id="IPR021410">
    <property type="entry name" value="FAF"/>
</dbReference>
<evidence type="ECO:0000256" key="1">
    <source>
        <dbReference type="SAM" id="MobiDB-lite"/>
    </source>
</evidence>
<name>A0A0D9XZX7_9ORYZ</name>
<dbReference type="HOGENOM" id="CLU_102721_0_0_1"/>
<evidence type="ECO:0000313" key="2">
    <source>
        <dbReference type="EnsemblPlants" id="LPERR12G11770.2"/>
    </source>
</evidence>
<dbReference type="EnsemblPlants" id="LPERR12G11770.2">
    <property type="protein sequence ID" value="LPERR12G11770.2"/>
    <property type="gene ID" value="LPERR12G11770"/>
</dbReference>
<organism evidence="2 3">
    <name type="scientific">Leersia perrieri</name>
    <dbReference type="NCBI Taxonomy" id="77586"/>
    <lineage>
        <taxon>Eukaryota</taxon>
        <taxon>Viridiplantae</taxon>
        <taxon>Streptophyta</taxon>
        <taxon>Embryophyta</taxon>
        <taxon>Tracheophyta</taxon>
        <taxon>Spermatophyta</taxon>
        <taxon>Magnoliopsida</taxon>
        <taxon>Liliopsida</taxon>
        <taxon>Poales</taxon>
        <taxon>Poaceae</taxon>
        <taxon>BOP clade</taxon>
        <taxon>Oryzoideae</taxon>
        <taxon>Oryzeae</taxon>
        <taxon>Oryzinae</taxon>
        <taxon>Leersia</taxon>
    </lineage>
</organism>
<dbReference type="Gramene" id="LPERR12G11770.2">
    <property type="protein sequence ID" value="LPERR12G11770.2"/>
    <property type="gene ID" value="LPERR12G11770"/>
</dbReference>